<dbReference type="PANTHER" id="PTHR34309">
    <property type="entry name" value="SLR1406 PROTEIN"/>
    <property type="match status" value="1"/>
</dbReference>
<evidence type="ECO:0000313" key="1">
    <source>
        <dbReference type="EMBL" id="MBR0796242.1"/>
    </source>
</evidence>
<sequence length="178" mass="18095">MILSACFGQTQGAQVKQASLIAVTCCIVLAPARAAEGIVTYKSLAPDVAFDLAQSALQQCRKDGYQIAVVVSDRFGAPLVELRDRYTPVGALDIAKGKAWTSITFTRNTSDFAKAIKDGRIGAGLVGLPGVTPLAGGVVIEAGGSLLGAVGVAGAPGGDKDEACAKAGVDAVQDKLDF</sequence>
<dbReference type="SUPFAM" id="SSF143744">
    <property type="entry name" value="GlcG-like"/>
    <property type="match status" value="1"/>
</dbReference>
<dbReference type="InterPro" id="IPR052517">
    <property type="entry name" value="GlcG_carb_metab_protein"/>
</dbReference>
<dbReference type="Gene3D" id="3.30.450.150">
    <property type="entry name" value="Haem-degrading domain"/>
    <property type="match status" value="1"/>
</dbReference>
<accession>A0ABS5FHL7</accession>
<organism evidence="1 2">
    <name type="scientific">Bradyrhizobium jicamae</name>
    <dbReference type="NCBI Taxonomy" id="280332"/>
    <lineage>
        <taxon>Bacteria</taxon>
        <taxon>Pseudomonadati</taxon>
        <taxon>Pseudomonadota</taxon>
        <taxon>Alphaproteobacteria</taxon>
        <taxon>Hyphomicrobiales</taxon>
        <taxon>Nitrobacteraceae</taxon>
        <taxon>Bradyrhizobium</taxon>
    </lineage>
</organism>
<proteinExistence type="predicted"/>
<gene>
    <name evidence="1" type="ORF">JQ615_12680</name>
</gene>
<name>A0ABS5FHL7_9BRAD</name>
<dbReference type="PANTHER" id="PTHR34309:SF10">
    <property type="entry name" value="SLR1406 PROTEIN"/>
    <property type="match status" value="1"/>
</dbReference>
<dbReference type="InterPro" id="IPR005624">
    <property type="entry name" value="PduO/GlcC-like"/>
</dbReference>
<dbReference type="InterPro" id="IPR038084">
    <property type="entry name" value="PduO/GlcC-like_sf"/>
</dbReference>
<protein>
    <submittedName>
        <fullName evidence="1">Heme-binding protein</fullName>
    </submittedName>
</protein>
<evidence type="ECO:0000313" key="2">
    <source>
        <dbReference type="Proteomes" id="UP001315278"/>
    </source>
</evidence>
<comment type="caution">
    <text evidence="1">The sequence shown here is derived from an EMBL/GenBank/DDBJ whole genome shotgun (WGS) entry which is preliminary data.</text>
</comment>
<dbReference type="Proteomes" id="UP001315278">
    <property type="component" value="Unassembled WGS sequence"/>
</dbReference>
<reference evidence="2" key="1">
    <citation type="journal article" date="2021" name="ISME J.">
        <title>Evolutionary origin and ecological implication of a unique nif island in free-living Bradyrhizobium lineages.</title>
        <authorList>
            <person name="Tao J."/>
        </authorList>
    </citation>
    <scope>NUCLEOTIDE SEQUENCE [LARGE SCALE GENOMIC DNA]</scope>
    <source>
        <strain evidence="2">SZCCT0434</strain>
    </source>
</reference>
<dbReference type="EMBL" id="JAFCJH010000010">
    <property type="protein sequence ID" value="MBR0796242.1"/>
    <property type="molecule type" value="Genomic_DNA"/>
</dbReference>
<dbReference type="Pfam" id="PF03928">
    <property type="entry name" value="HbpS-like"/>
    <property type="match status" value="1"/>
</dbReference>
<keyword evidence="2" id="KW-1185">Reference proteome</keyword>